<organism evidence="2 3">
    <name type="scientific">Melghirimyces profundicolus</name>
    <dbReference type="NCBI Taxonomy" id="1242148"/>
    <lineage>
        <taxon>Bacteria</taxon>
        <taxon>Bacillati</taxon>
        <taxon>Bacillota</taxon>
        <taxon>Bacilli</taxon>
        <taxon>Bacillales</taxon>
        <taxon>Thermoactinomycetaceae</taxon>
        <taxon>Melghirimyces</taxon>
    </lineage>
</organism>
<reference evidence="2 3" key="1">
    <citation type="submission" date="2018-04" db="EMBL/GenBank/DDBJ databases">
        <title>Genomic Encyclopedia of Archaeal and Bacterial Type Strains, Phase II (KMG-II): from individual species to whole genera.</title>
        <authorList>
            <person name="Goeker M."/>
        </authorList>
    </citation>
    <scope>NUCLEOTIDE SEQUENCE [LARGE SCALE GENOMIC DNA]</scope>
    <source>
        <strain evidence="2 3">DSM 45787</strain>
    </source>
</reference>
<sequence length="122" mass="13740">MPRIQLREVAQARCGDKGNKVNIGLFAPDEEYYEIFKEKVTSEKVKSHFEGLVNGEVIRYELPNIHAFNFVCMDALDGGGSASIRVDNLGKCFSSNLLRFEIEVPDALMEKRNHHEVNPSGL</sequence>
<protein>
    <recommendedName>
        <fullName evidence="1">AtuA-like ferredoxin-fold domain-containing protein</fullName>
    </recommendedName>
</protein>
<dbReference type="OrthoDB" id="21390at2"/>
<evidence type="ECO:0000313" key="3">
    <source>
        <dbReference type="Proteomes" id="UP000244240"/>
    </source>
</evidence>
<proteinExistence type="predicted"/>
<dbReference type="AlphaFoldDB" id="A0A2T6C0Q3"/>
<name>A0A2T6C0Q3_9BACL</name>
<dbReference type="InterPro" id="IPR056362">
    <property type="entry name" value="AtuA-like_ferredoxin_dom"/>
</dbReference>
<feature type="domain" description="AtuA-like ferredoxin-fold" evidence="1">
    <location>
        <begin position="4"/>
        <end position="102"/>
    </location>
</feature>
<keyword evidence="3" id="KW-1185">Reference proteome</keyword>
<dbReference type="PANTHER" id="PTHR47708:SF2">
    <property type="entry name" value="SI:CH73-132F6.5"/>
    <property type="match status" value="1"/>
</dbReference>
<comment type="caution">
    <text evidence="2">The sequence shown here is derived from an EMBL/GenBank/DDBJ whole genome shotgun (WGS) entry which is preliminary data.</text>
</comment>
<dbReference type="Proteomes" id="UP000244240">
    <property type="component" value="Unassembled WGS sequence"/>
</dbReference>
<gene>
    <name evidence="2" type="ORF">C8P63_106124</name>
</gene>
<evidence type="ECO:0000259" key="1">
    <source>
        <dbReference type="Pfam" id="PF23544"/>
    </source>
</evidence>
<evidence type="ECO:0000313" key="2">
    <source>
        <dbReference type="EMBL" id="PTX61872.1"/>
    </source>
</evidence>
<accession>A0A2T6C0Q3</accession>
<dbReference type="PANTHER" id="PTHR47708">
    <property type="match status" value="1"/>
</dbReference>
<dbReference type="EMBL" id="QBKR01000006">
    <property type="protein sequence ID" value="PTX61872.1"/>
    <property type="molecule type" value="Genomic_DNA"/>
</dbReference>
<dbReference type="RefSeq" id="WP_108022494.1">
    <property type="nucleotide sequence ID" value="NZ_QBKR01000006.1"/>
</dbReference>
<dbReference type="Pfam" id="PF23544">
    <property type="entry name" value="AtuA_ferredoxin"/>
    <property type="match status" value="1"/>
</dbReference>